<gene>
    <name evidence="3" type="ORF">E5986_09325</name>
</gene>
<organism evidence="3 4">
    <name type="scientific">Adlercreutzia caecimuris</name>
    <dbReference type="NCBI Taxonomy" id="671266"/>
    <lineage>
        <taxon>Bacteria</taxon>
        <taxon>Bacillati</taxon>
        <taxon>Actinomycetota</taxon>
        <taxon>Coriobacteriia</taxon>
        <taxon>Eggerthellales</taxon>
        <taxon>Eggerthellaceae</taxon>
        <taxon>Adlercreutzia</taxon>
    </lineage>
</organism>
<comment type="caution">
    <text evidence="3">The sequence shown here is derived from an EMBL/GenBank/DDBJ whole genome shotgun (WGS) entry which is preliminary data.</text>
</comment>
<dbReference type="InterPro" id="IPR016291">
    <property type="entry name" value="Isochorismatase"/>
</dbReference>
<dbReference type="SUPFAM" id="SSF52499">
    <property type="entry name" value="Isochorismatase-like hydrolases"/>
    <property type="match status" value="1"/>
</dbReference>
<sequence>MIMLGDENNNDLVNLDAIDRAKCALLVIDELGDPTGGPLEAVLLPSILQTAKLTTAARAAGVPVIFTNDAHLPGIDRELALWGAHGIAGTPEAQTSPLLDPQPTDYVVEKRRYSGFFQTGLLLLLNELGVDTLICCGMDTNICVKHTVADAYFNNFNIIVVDDATATFLVGNQEEGIEYMKVCYAAKVINTDEAVKFIEG</sequence>
<dbReference type="GO" id="GO:0008908">
    <property type="term" value="F:isochorismatase activity"/>
    <property type="evidence" value="ECO:0007669"/>
    <property type="project" value="InterPro"/>
</dbReference>
<protein>
    <submittedName>
        <fullName evidence="3">Cysteine hydrolase</fullName>
    </submittedName>
</protein>
<keyword evidence="1 3" id="KW-0378">Hydrolase</keyword>
<feature type="domain" description="Isochorismatase-like" evidence="2">
    <location>
        <begin position="24"/>
        <end position="192"/>
    </location>
</feature>
<dbReference type="AlphaFoldDB" id="A0A4S4G1J7"/>
<dbReference type="InterPro" id="IPR000868">
    <property type="entry name" value="Isochorismatase-like_dom"/>
</dbReference>
<dbReference type="PANTHER" id="PTHR43540:SF6">
    <property type="entry name" value="ISOCHORISMATASE-LIKE DOMAIN-CONTAINING PROTEIN"/>
    <property type="match status" value="1"/>
</dbReference>
<dbReference type="Proteomes" id="UP000308978">
    <property type="component" value="Unassembled WGS sequence"/>
</dbReference>
<reference evidence="3 4" key="1">
    <citation type="submission" date="2019-04" db="EMBL/GenBank/DDBJ databases">
        <title>Microbes associate with the intestines of laboratory mice.</title>
        <authorList>
            <person name="Navarre W."/>
            <person name="Wong E."/>
            <person name="Huang K.C."/>
            <person name="Tropini C."/>
            <person name="Ng K."/>
            <person name="Yu B."/>
        </authorList>
    </citation>
    <scope>NUCLEOTIDE SEQUENCE [LARGE SCALE GENOMIC DNA]</scope>
    <source>
        <strain evidence="3 4">NM80_B27</strain>
    </source>
</reference>
<dbReference type="CDD" id="cd00431">
    <property type="entry name" value="cysteine_hydrolases"/>
    <property type="match status" value="1"/>
</dbReference>
<name>A0A4S4G1J7_9ACTN</name>
<accession>A0A4S4G1J7</accession>
<dbReference type="PANTHER" id="PTHR43540">
    <property type="entry name" value="PEROXYUREIDOACRYLATE/UREIDOACRYLATE AMIDOHYDROLASE-RELATED"/>
    <property type="match status" value="1"/>
</dbReference>
<evidence type="ECO:0000313" key="4">
    <source>
        <dbReference type="Proteomes" id="UP000308978"/>
    </source>
</evidence>
<dbReference type="InterPro" id="IPR036380">
    <property type="entry name" value="Isochorismatase-like_sf"/>
</dbReference>
<dbReference type="EMBL" id="SSTJ01000013">
    <property type="protein sequence ID" value="THG36648.1"/>
    <property type="molecule type" value="Genomic_DNA"/>
</dbReference>
<dbReference type="Pfam" id="PF00857">
    <property type="entry name" value="Isochorismatase"/>
    <property type="match status" value="1"/>
</dbReference>
<dbReference type="Gene3D" id="3.40.50.850">
    <property type="entry name" value="Isochorismatase-like"/>
    <property type="match status" value="1"/>
</dbReference>
<evidence type="ECO:0000313" key="3">
    <source>
        <dbReference type="EMBL" id="THG36648.1"/>
    </source>
</evidence>
<proteinExistence type="predicted"/>
<dbReference type="InterPro" id="IPR050272">
    <property type="entry name" value="Isochorismatase-like_hydrls"/>
</dbReference>
<dbReference type="PRINTS" id="PR01398">
    <property type="entry name" value="ISCHRISMTASE"/>
</dbReference>
<evidence type="ECO:0000259" key="2">
    <source>
        <dbReference type="Pfam" id="PF00857"/>
    </source>
</evidence>
<evidence type="ECO:0000256" key="1">
    <source>
        <dbReference type="ARBA" id="ARBA00022801"/>
    </source>
</evidence>